<name>A0AAN0LZU8_9RHOB</name>
<evidence type="ECO:0000256" key="2">
    <source>
        <dbReference type="SAM" id="Phobius"/>
    </source>
</evidence>
<reference evidence="3 4" key="1">
    <citation type="submission" date="2024-04" db="EMBL/GenBank/DDBJ databases">
        <title>Phylogenomic analyses of a clade within the roseobacter group suggest taxonomic reassignments of species of the genera Aestuariivita, Citreicella, Loktanella, Nautella, Pelagibaca, Ruegeria, Thalassobius, Thiobacimonas and Tropicibacter, and the proposal o.</title>
        <authorList>
            <person name="Jeon C.O."/>
        </authorList>
    </citation>
    <scope>NUCLEOTIDE SEQUENCE [LARGE SCALE GENOMIC DNA]</scope>
    <source>
        <strain evidence="3 4">G8-12</strain>
    </source>
</reference>
<feature type="transmembrane region" description="Helical" evidence="2">
    <location>
        <begin position="6"/>
        <end position="26"/>
    </location>
</feature>
<keyword evidence="2" id="KW-0472">Membrane</keyword>
<gene>
    <name evidence="3" type="ORF">AABB28_10725</name>
</gene>
<feature type="compositionally biased region" description="Polar residues" evidence="1">
    <location>
        <begin position="39"/>
        <end position="58"/>
    </location>
</feature>
<feature type="region of interest" description="Disordered" evidence="1">
    <location>
        <begin position="37"/>
        <end position="76"/>
    </location>
</feature>
<evidence type="ECO:0000313" key="3">
    <source>
        <dbReference type="EMBL" id="WZU62375.1"/>
    </source>
</evidence>
<keyword evidence="2" id="KW-1133">Transmembrane helix</keyword>
<dbReference type="AlphaFoldDB" id="A0AAN0LZU8"/>
<dbReference type="KEGG" id="yag:AABB28_10725"/>
<accession>A0AAN0LZU8</accession>
<keyword evidence="4" id="KW-1185">Reference proteome</keyword>
<evidence type="ECO:0000256" key="1">
    <source>
        <dbReference type="SAM" id="MobiDB-lite"/>
    </source>
</evidence>
<protein>
    <submittedName>
        <fullName evidence="3">Uncharacterized protein</fullName>
    </submittedName>
</protein>
<organism evidence="3 4">
    <name type="scientific">Yoonia algicola</name>
    <dbReference type="NCBI Taxonomy" id="3137368"/>
    <lineage>
        <taxon>Bacteria</taxon>
        <taxon>Pseudomonadati</taxon>
        <taxon>Pseudomonadota</taxon>
        <taxon>Alphaproteobacteria</taxon>
        <taxon>Rhodobacterales</taxon>
        <taxon>Paracoccaceae</taxon>
        <taxon>Yoonia</taxon>
    </lineage>
</organism>
<dbReference type="EMBL" id="CP151762">
    <property type="protein sequence ID" value="WZU62375.1"/>
    <property type="molecule type" value="Genomic_DNA"/>
</dbReference>
<dbReference type="RefSeq" id="WP_342068783.1">
    <property type="nucleotide sequence ID" value="NZ_CP151762.1"/>
</dbReference>
<proteinExistence type="predicted"/>
<keyword evidence="2" id="KW-0812">Transmembrane</keyword>
<dbReference type="Proteomes" id="UP001451782">
    <property type="component" value="Chromosome"/>
</dbReference>
<evidence type="ECO:0000313" key="4">
    <source>
        <dbReference type="Proteomes" id="UP001451782"/>
    </source>
</evidence>
<feature type="compositionally biased region" description="Basic and acidic residues" evidence="1">
    <location>
        <begin position="62"/>
        <end position="76"/>
    </location>
</feature>
<sequence>MEYAIPPFILILVLRFGFPALVTCFFEKFSEPKVESARQKNNSTAAMPIEQTNSQKTAATRKGLDELKCRLDQRKQ</sequence>